<name>A0A7X2H100_9NEIS</name>
<dbReference type="InterPro" id="IPR018755">
    <property type="entry name" value="Phage_Mu_Gp48"/>
</dbReference>
<dbReference type="AlphaFoldDB" id="A0A7X2H100"/>
<evidence type="ECO:0000313" key="3">
    <source>
        <dbReference type="Proteomes" id="UP000486297"/>
    </source>
</evidence>
<comment type="caution">
    <text evidence="2">The sequence shown here is derived from an EMBL/GenBank/DDBJ whole genome shotgun (WGS) entry which is preliminary data.</text>
</comment>
<evidence type="ECO:0000313" key="2">
    <source>
        <dbReference type="EMBL" id="MRN39397.1"/>
    </source>
</evidence>
<organism evidence="2 3">
    <name type="scientific">Neisseria brasiliensis</name>
    <dbReference type="NCBI Taxonomy" id="2666100"/>
    <lineage>
        <taxon>Bacteria</taxon>
        <taxon>Pseudomonadati</taxon>
        <taxon>Pseudomonadota</taxon>
        <taxon>Betaproteobacteria</taxon>
        <taxon>Neisseriales</taxon>
        <taxon>Neisseriaceae</taxon>
        <taxon>Neisseria</taxon>
    </lineage>
</organism>
<dbReference type="Proteomes" id="UP000486297">
    <property type="component" value="Unassembled WGS sequence"/>
</dbReference>
<sequence length="189" mass="20816">MDYQKVLLGLLPPVSYARNTNRHRAQAKIDGGVLDQVSRLADNASASITPLLAGPLLVAWERLLDIDGVGKNYQQRVARVVSKINAVGGLSIPYFIQLAAAAGYRIEIEEPQPFRAGINRAGDAVAPEDIIWTWRVHVQKESQNIWRFRAGGSVAGSRLTEYSDDVIETVFKDLKPAHTWVGFSYGATK</sequence>
<dbReference type="EMBL" id="WJXO01000003">
    <property type="protein sequence ID" value="MRN39397.1"/>
    <property type="molecule type" value="Genomic_DNA"/>
</dbReference>
<gene>
    <name evidence="1" type="ORF">GJU80_10675</name>
    <name evidence="2" type="ORF">GJU80_13170</name>
</gene>
<protein>
    <submittedName>
        <fullName evidence="2">DUF2313 domain-containing protein</fullName>
    </submittedName>
</protein>
<accession>A0A7X2H100</accession>
<dbReference type="EMBL" id="WJXO01000001">
    <property type="protein sequence ID" value="MRN38924.1"/>
    <property type="molecule type" value="Genomic_DNA"/>
</dbReference>
<evidence type="ECO:0000313" key="1">
    <source>
        <dbReference type="EMBL" id="MRN38924.1"/>
    </source>
</evidence>
<proteinExistence type="predicted"/>
<dbReference type="RefSeq" id="WP_097784603.1">
    <property type="nucleotide sequence ID" value="NZ_WJXO01000001.1"/>
</dbReference>
<dbReference type="Pfam" id="PF10076">
    <property type="entry name" value="Phage_Mu_Gp48"/>
    <property type="match status" value="1"/>
</dbReference>
<keyword evidence="3" id="KW-1185">Reference proteome</keyword>
<reference evidence="2" key="1">
    <citation type="journal article" name="Emerg. Infect. Dis.">
        <title>Two cases of a newly characterized neisseria species.</title>
        <authorList>
            <person name="Mustapha M."/>
            <person name="Lemos A.P.S."/>
            <person name="Harrison L.H."/>
            <person name="Vantyne D."/>
            <person name="Sacchi C.T."/>
        </authorList>
    </citation>
    <scope>NUCLEOTIDE SEQUENCE</scope>
    <source>
        <strain evidence="2">N.95.16</strain>
    </source>
</reference>